<evidence type="ECO:0000313" key="3">
    <source>
        <dbReference type="Proteomes" id="UP001142810"/>
    </source>
</evidence>
<evidence type="ECO:0000313" key="2">
    <source>
        <dbReference type="EMBL" id="MCW8107261.1"/>
    </source>
</evidence>
<dbReference type="Proteomes" id="UP001142810">
    <property type="component" value="Unassembled WGS sequence"/>
</dbReference>
<name>A0ABT3P3D2_9ALTE</name>
<dbReference type="Gene3D" id="3.40.50.300">
    <property type="entry name" value="P-loop containing nucleotide triphosphate hydrolases"/>
    <property type="match status" value="1"/>
</dbReference>
<evidence type="ECO:0000256" key="1">
    <source>
        <dbReference type="ARBA" id="ARBA00022679"/>
    </source>
</evidence>
<accession>A0ABT3P3D2</accession>
<dbReference type="EMBL" id="JAPFRD010000002">
    <property type="protein sequence ID" value="MCW8107261.1"/>
    <property type="molecule type" value="Genomic_DNA"/>
</dbReference>
<dbReference type="SUPFAM" id="SSF52540">
    <property type="entry name" value="P-loop containing nucleoside triphosphate hydrolases"/>
    <property type="match status" value="1"/>
</dbReference>
<organism evidence="2 3">
    <name type="scientific">Alteromonas aquimaris</name>
    <dbReference type="NCBI Taxonomy" id="2998417"/>
    <lineage>
        <taxon>Bacteria</taxon>
        <taxon>Pseudomonadati</taxon>
        <taxon>Pseudomonadota</taxon>
        <taxon>Gammaproteobacteria</taxon>
        <taxon>Alteromonadales</taxon>
        <taxon>Alteromonadaceae</taxon>
        <taxon>Alteromonas/Salinimonas group</taxon>
        <taxon>Alteromonas</taxon>
    </lineage>
</organism>
<dbReference type="PANTHER" id="PTHR12788">
    <property type="entry name" value="PROTEIN-TYROSINE SULFOTRANSFERASE 2"/>
    <property type="match status" value="1"/>
</dbReference>
<dbReference type="RefSeq" id="WP_265615959.1">
    <property type="nucleotide sequence ID" value="NZ_JAPFRD010000002.1"/>
</dbReference>
<proteinExistence type="predicted"/>
<reference evidence="2" key="1">
    <citation type="submission" date="2022-11" db="EMBL/GenBank/DDBJ databases">
        <title>Alteromonas sp. nov., isolated from sea water of the Qingdao.</title>
        <authorList>
            <person name="Wang Q."/>
        </authorList>
    </citation>
    <scope>NUCLEOTIDE SEQUENCE</scope>
    <source>
        <strain evidence="2">ASW11-7</strain>
    </source>
</reference>
<comment type="caution">
    <text evidence="2">The sequence shown here is derived from an EMBL/GenBank/DDBJ whole genome shotgun (WGS) entry which is preliminary data.</text>
</comment>
<dbReference type="InterPro" id="IPR027417">
    <property type="entry name" value="P-loop_NTPase"/>
</dbReference>
<sequence>MKGNESFQPVFVVGSARSGTTMIGKLLASHPLFCEYRAETLIMSVCRKRYGNIFSSDSRKDKFLADWFSSRQFKRSNLTKEEFTKVLEQSRSYPELLINFLNKMTVKSESHFIVDSTPANAGHIQDILKQFHNAKFIWMVRDGRDVSISQEKLGWISSPAPFKQHTDRLHYALLNWKLINKKCFSAVKSNVMIVRYEDFLSAPEQSLQEMASFLNTDKNAFDLSSALDPNKSNSAFGKLGNEDNRSPVARWRNADAEMVKNFTFGCSDTLTQLGYSASDSGWSLSLQARYSLFYIHIMAKRALSGFHWFSKRTSERLEDGD</sequence>
<dbReference type="Pfam" id="PF13469">
    <property type="entry name" value="Sulfotransfer_3"/>
    <property type="match status" value="1"/>
</dbReference>
<dbReference type="InterPro" id="IPR026634">
    <property type="entry name" value="TPST-like"/>
</dbReference>
<gene>
    <name evidence="2" type="ORF">OPS25_01920</name>
</gene>
<protein>
    <submittedName>
        <fullName evidence="2">Sulfotransferase</fullName>
    </submittedName>
</protein>
<keyword evidence="3" id="KW-1185">Reference proteome</keyword>
<keyword evidence="1" id="KW-0808">Transferase</keyword>
<dbReference type="PANTHER" id="PTHR12788:SF10">
    <property type="entry name" value="PROTEIN-TYROSINE SULFOTRANSFERASE"/>
    <property type="match status" value="1"/>
</dbReference>